<dbReference type="RefSeq" id="WP_014810316.1">
    <property type="nucleotide sequence ID" value="NC_018025.1"/>
</dbReference>
<sequence>MNNLIGILLAAMLVATLPMEEVFARGFGGFRGGFGGGFDRGSFGGGFDRGDFGGGFRDRSFGGGDWGGFRQEGFRRDFQGDAGRFRSEHADAFRDREGQRLDRDRNRWGSLPDRDFAGTSRTRLDNFLGMPTDAGIGHLSGEAGRLDVTSRSLSANVVSRTHVPYIPPDDRRAQAWNVRHNFDGHHVFNPDWWRRHPGAWVGAGIAASAWTAATWSSAANWVGCDQMPEDYDYGSTVLYQGGDVYVEGQSAGSDEQYYDQASSLATSGQDKKDDDANWLPLGVFGMVQGQQTDPTMIVQLAVNHQGVIRGNCYYVISEINVPIQGAVDKQTQRVAWTAGDNKNTVFDTGLYNLTKDQAGVLVHFGKDKTQEWLMVRLTSKDQAKSD</sequence>
<reference evidence="2" key="1">
    <citation type="submission" date="2012-06" db="EMBL/GenBank/DDBJ databases">
        <title>Complete sequence of chromosome of Desulfomonile tiedjei DSM 6799.</title>
        <authorList>
            <person name="Lucas S."/>
            <person name="Copeland A."/>
            <person name="Lapidus A."/>
            <person name="Glavina del Rio T."/>
            <person name="Dalin E."/>
            <person name="Tice H."/>
            <person name="Bruce D."/>
            <person name="Goodwin L."/>
            <person name="Pitluck S."/>
            <person name="Peters L."/>
            <person name="Ovchinnikova G."/>
            <person name="Zeytun A."/>
            <person name="Lu M."/>
            <person name="Kyrpides N."/>
            <person name="Mavromatis K."/>
            <person name="Ivanova N."/>
            <person name="Brettin T."/>
            <person name="Detter J.C."/>
            <person name="Han C."/>
            <person name="Larimer F."/>
            <person name="Land M."/>
            <person name="Hauser L."/>
            <person name="Markowitz V."/>
            <person name="Cheng J.-F."/>
            <person name="Hugenholtz P."/>
            <person name="Woyke T."/>
            <person name="Wu D."/>
            <person name="Spring S."/>
            <person name="Schroeder M."/>
            <person name="Brambilla E."/>
            <person name="Klenk H.-P."/>
            <person name="Eisen J.A."/>
        </authorList>
    </citation>
    <scope>NUCLEOTIDE SEQUENCE [LARGE SCALE GENOMIC DNA]</scope>
    <source>
        <strain evidence="2">ATCC 49306 / DSM 6799 / DCB-1</strain>
    </source>
</reference>
<evidence type="ECO:0000313" key="2">
    <source>
        <dbReference type="Proteomes" id="UP000006055"/>
    </source>
</evidence>
<evidence type="ECO:0000313" key="1">
    <source>
        <dbReference type="EMBL" id="AFM25174.1"/>
    </source>
</evidence>
<name>I4C6I3_DESTA</name>
<gene>
    <name evidence="1" type="ordered locus">Desti_2494</name>
</gene>
<proteinExistence type="predicted"/>
<accession>I4C6I3</accession>
<dbReference type="STRING" id="706587.Desti_2494"/>
<dbReference type="AlphaFoldDB" id="I4C6I3"/>
<dbReference type="EMBL" id="CP003360">
    <property type="protein sequence ID" value="AFM25174.1"/>
    <property type="molecule type" value="Genomic_DNA"/>
</dbReference>
<dbReference type="KEGG" id="dti:Desti_2494"/>
<keyword evidence="2" id="KW-1185">Reference proteome</keyword>
<dbReference type="Proteomes" id="UP000006055">
    <property type="component" value="Chromosome"/>
</dbReference>
<protein>
    <submittedName>
        <fullName evidence="1">Uncharacterized protein</fullName>
    </submittedName>
</protein>
<dbReference type="eggNOG" id="COG5183">
    <property type="taxonomic scope" value="Bacteria"/>
</dbReference>
<organism evidence="1 2">
    <name type="scientific">Desulfomonile tiedjei (strain ATCC 49306 / DSM 6799 / DCB-1)</name>
    <dbReference type="NCBI Taxonomy" id="706587"/>
    <lineage>
        <taxon>Bacteria</taxon>
        <taxon>Pseudomonadati</taxon>
        <taxon>Thermodesulfobacteriota</taxon>
        <taxon>Desulfomonilia</taxon>
        <taxon>Desulfomonilales</taxon>
        <taxon>Desulfomonilaceae</taxon>
        <taxon>Desulfomonile</taxon>
    </lineage>
</organism>
<dbReference type="HOGENOM" id="CLU_715209_0_0_7"/>